<proteinExistence type="predicted"/>
<evidence type="ECO:0000313" key="1">
    <source>
        <dbReference type="EMBL" id="AKU94430.1"/>
    </source>
</evidence>
<organism evidence="1 2">
    <name type="scientific">Labilithrix luteola</name>
    <dbReference type="NCBI Taxonomy" id="1391654"/>
    <lineage>
        <taxon>Bacteria</taxon>
        <taxon>Pseudomonadati</taxon>
        <taxon>Myxococcota</taxon>
        <taxon>Polyangia</taxon>
        <taxon>Polyangiales</taxon>
        <taxon>Labilitrichaceae</taxon>
        <taxon>Labilithrix</taxon>
    </lineage>
</organism>
<dbReference type="EMBL" id="CP012333">
    <property type="protein sequence ID" value="AKU94430.1"/>
    <property type="molecule type" value="Genomic_DNA"/>
</dbReference>
<protein>
    <submittedName>
        <fullName evidence="1">Uncharacterized protein</fullName>
    </submittedName>
</protein>
<gene>
    <name evidence="1" type="ORF">AKJ09_01094</name>
</gene>
<evidence type="ECO:0000313" key="2">
    <source>
        <dbReference type="Proteomes" id="UP000064967"/>
    </source>
</evidence>
<dbReference type="Proteomes" id="UP000064967">
    <property type="component" value="Chromosome"/>
</dbReference>
<name>A0A0K1PLM7_9BACT</name>
<keyword evidence="2" id="KW-1185">Reference proteome</keyword>
<dbReference type="STRING" id="1391654.AKJ09_01094"/>
<accession>A0A0K1PLM7</accession>
<reference evidence="1 2" key="1">
    <citation type="submission" date="2015-08" db="EMBL/GenBank/DDBJ databases">
        <authorList>
            <person name="Babu N.S."/>
            <person name="Beckwith C.J."/>
            <person name="Beseler K.G."/>
            <person name="Brison A."/>
            <person name="Carone J.V."/>
            <person name="Caskin T.P."/>
            <person name="Diamond M."/>
            <person name="Durham M.E."/>
            <person name="Foxe J.M."/>
            <person name="Go M."/>
            <person name="Henderson B.A."/>
            <person name="Jones I.B."/>
            <person name="McGettigan J.A."/>
            <person name="Micheletti S.J."/>
            <person name="Nasrallah M.E."/>
            <person name="Ortiz D."/>
            <person name="Piller C.R."/>
            <person name="Privatt S.R."/>
            <person name="Schneider S.L."/>
            <person name="Sharp S."/>
            <person name="Smith T.C."/>
            <person name="Stanton J.D."/>
            <person name="Ullery H.E."/>
            <person name="Wilson R.J."/>
            <person name="Serrano M.G."/>
            <person name="Buck G."/>
            <person name="Lee V."/>
            <person name="Wang Y."/>
            <person name="Carvalho R."/>
            <person name="Voegtly L."/>
            <person name="Shi R."/>
            <person name="Duckworth R."/>
            <person name="Johnson A."/>
            <person name="Loviza R."/>
            <person name="Walstead R."/>
            <person name="Shah Z."/>
            <person name="Kiflezghi M."/>
            <person name="Wade K."/>
            <person name="Ball S.L."/>
            <person name="Bradley K.W."/>
            <person name="Asai D.J."/>
            <person name="Bowman C.A."/>
            <person name="Russell D.A."/>
            <person name="Pope W.H."/>
            <person name="Jacobs-Sera D."/>
            <person name="Hendrix R.W."/>
            <person name="Hatfull G.F."/>
        </authorList>
    </citation>
    <scope>NUCLEOTIDE SEQUENCE [LARGE SCALE GENOMIC DNA]</scope>
    <source>
        <strain evidence="1 2">DSM 27648</strain>
    </source>
</reference>
<sequence>MRVTDIGAAALRCRLEDEGSRGWVAVDAPRPRVPSMARIQILDSGRFEAIRANVRSGSNVPGSYRYKRCFDRMAPCRPVMGDARSFDA</sequence>
<dbReference type="KEGG" id="llu:AKJ09_01094"/>
<dbReference type="AlphaFoldDB" id="A0A0K1PLM7"/>